<dbReference type="InterPro" id="IPR052942">
    <property type="entry name" value="LPS_cholinephosphotransferase"/>
</dbReference>
<dbReference type="Pfam" id="PF04991">
    <property type="entry name" value="LicD"/>
    <property type="match status" value="1"/>
</dbReference>
<reference evidence="3" key="1">
    <citation type="submission" date="2018-08" db="EMBL/GenBank/DDBJ databases">
        <title>Murine metabolic-syndrome-specific gut microbial biobank.</title>
        <authorList>
            <person name="Liu C."/>
        </authorList>
    </citation>
    <scope>NUCLEOTIDE SEQUENCE [LARGE SCALE GENOMIC DNA]</scope>
    <source>
        <strain evidence="3">Z82</strain>
    </source>
</reference>
<evidence type="ECO:0000313" key="3">
    <source>
        <dbReference type="EMBL" id="NBI33993.1"/>
    </source>
</evidence>
<organism evidence="3">
    <name type="scientific">Muribaculaceae bacterium Z82</name>
    <dbReference type="NCBI Taxonomy" id="2304548"/>
    <lineage>
        <taxon>Bacteria</taxon>
        <taxon>Pseudomonadati</taxon>
        <taxon>Bacteroidota</taxon>
        <taxon>Bacteroidia</taxon>
        <taxon>Bacteroidales</taxon>
        <taxon>Muribaculaceae</taxon>
    </lineage>
</organism>
<feature type="domain" description="LicD/FKTN/FKRP nucleotidyltransferase" evidence="2">
    <location>
        <begin position="37"/>
        <end position="269"/>
    </location>
</feature>
<dbReference type="PANTHER" id="PTHR43404:SF2">
    <property type="entry name" value="LIPOPOLYSACCHARIDE CHOLINEPHOSPHOTRANSFERASE LICD"/>
    <property type="match status" value="1"/>
</dbReference>
<dbReference type="EMBL" id="QWKH01000011">
    <property type="protein sequence ID" value="NBI33993.1"/>
    <property type="molecule type" value="Genomic_DNA"/>
</dbReference>
<proteinExistence type="predicted"/>
<evidence type="ECO:0000259" key="2">
    <source>
        <dbReference type="Pfam" id="PF04991"/>
    </source>
</evidence>
<dbReference type="PANTHER" id="PTHR43404">
    <property type="entry name" value="LIPOPOLYSACCHARIDE CHOLINEPHOSPHOTRANSFERASE LICD"/>
    <property type="match status" value="1"/>
</dbReference>
<feature type="region of interest" description="Disordered" evidence="1">
    <location>
        <begin position="273"/>
        <end position="292"/>
    </location>
</feature>
<comment type="caution">
    <text evidence="3">The sequence shown here is derived from an EMBL/GenBank/DDBJ whole genome shotgun (WGS) entry which is preliminary data.</text>
</comment>
<gene>
    <name evidence="3" type="ORF">D1639_02870</name>
</gene>
<accession>A0A7C9KA19</accession>
<evidence type="ECO:0000256" key="1">
    <source>
        <dbReference type="SAM" id="MobiDB-lite"/>
    </source>
</evidence>
<name>A0A7C9KA19_9BACT</name>
<protein>
    <submittedName>
        <fullName evidence="3">LicD family protein</fullName>
    </submittedName>
</protein>
<dbReference type="GO" id="GO:0009100">
    <property type="term" value="P:glycoprotein metabolic process"/>
    <property type="evidence" value="ECO:0007669"/>
    <property type="project" value="UniProtKB-ARBA"/>
</dbReference>
<sequence>MVAEEGARVEAAGEGVSDLRKLQLVELSIMKAFSAFCEQEGLRYYMIGGTLLGAVRHKGFIPWDDDVDLCMPRPDYERFLELAPTALSSAGFTVESLYSDDAYRHGMAKVTSPKMRIVNRAANADRVEDAWIDVIPMDGFPSSAPAIAAHKARLMFWKVMDATADFDYVVDTNRDRGFAGNVALKCLQGFCRVVRPYGSDYHKVLLKTEQALKRYPYQAGGRTINLHAARGFTEIFDVDWFGDGVPLPFENAEFTAPADWKAVLTTIYGPDYMTPPPESERNVHNSEVLAEE</sequence>
<dbReference type="InterPro" id="IPR007074">
    <property type="entry name" value="LicD/FKTN/FKRP_NTP_transf"/>
</dbReference>
<dbReference type="AlphaFoldDB" id="A0A7C9KA19"/>